<dbReference type="CDD" id="cd05013">
    <property type="entry name" value="SIS_RpiR"/>
    <property type="match status" value="1"/>
</dbReference>
<protein>
    <submittedName>
        <fullName evidence="2">Uncharacterized protein, contains SIS (Sugar ISomerase) phosphosugar binding domain</fullName>
    </submittedName>
</protein>
<dbReference type="InterPro" id="IPR046348">
    <property type="entry name" value="SIS_dom_sf"/>
</dbReference>
<evidence type="ECO:0000259" key="1">
    <source>
        <dbReference type="PROSITE" id="PS51464"/>
    </source>
</evidence>
<dbReference type="PANTHER" id="PTHR30390:SF7">
    <property type="entry name" value="PHOSPHOHEPTOSE ISOMERASE"/>
    <property type="match status" value="1"/>
</dbReference>
<dbReference type="EMBL" id="FMAY01000005">
    <property type="protein sequence ID" value="SCC09267.1"/>
    <property type="molecule type" value="Genomic_DNA"/>
</dbReference>
<sequence length="246" mass="26681">MSDALNHYYAQIHQKLRELEQQRDVIDRAAEMMFDTVCNQRNLFVFGASHAGILAEEMSYRAGGLAIVNPLFNPALMLNVRPLTLTSAVENVEGLGRVLVESSPLQAGDTLLIHSVSGRNAITLDVAICARERGVNVVAITSLDTAAKVTSRHSSGKLLATVADVTIDNLCEYGDAAVTLPGMAQRVAPLSTIMGATIANSLVLRLCERMLEIGLTPPVLASANIDGNQQINRDILEKYRSRIHYL</sequence>
<accession>A0A1C4BQZ3</accession>
<dbReference type="OrthoDB" id="9813831at2"/>
<dbReference type="PANTHER" id="PTHR30390">
    <property type="entry name" value="SEDOHEPTULOSE 7-PHOSPHATE ISOMERASE / DNAA INITIATOR-ASSOCIATING FACTOR FOR REPLICATION INITIATION"/>
    <property type="match status" value="1"/>
</dbReference>
<dbReference type="PROSITE" id="PS51464">
    <property type="entry name" value="SIS"/>
    <property type="match status" value="1"/>
</dbReference>
<dbReference type="InterPro" id="IPR001347">
    <property type="entry name" value="SIS_dom"/>
</dbReference>
<dbReference type="Proteomes" id="UP000198975">
    <property type="component" value="Unassembled WGS sequence"/>
</dbReference>
<name>A0A1C4BQZ3_9ENTR</name>
<dbReference type="Pfam" id="PF13580">
    <property type="entry name" value="SIS_2"/>
    <property type="match status" value="1"/>
</dbReference>
<proteinExistence type="predicted"/>
<reference evidence="3" key="1">
    <citation type="submission" date="2016-08" db="EMBL/GenBank/DDBJ databases">
        <authorList>
            <person name="Varghese N."/>
            <person name="Submissions Spin"/>
        </authorList>
    </citation>
    <scope>NUCLEOTIDE SEQUENCE [LARGE SCALE GENOMIC DNA]</scope>
    <source>
        <strain evidence="3">REICA_082</strain>
    </source>
</reference>
<dbReference type="GO" id="GO:1901135">
    <property type="term" value="P:carbohydrate derivative metabolic process"/>
    <property type="evidence" value="ECO:0007669"/>
    <property type="project" value="InterPro"/>
</dbReference>
<dbReference type="GO" id="GO:0097367">
    <property type="term" value="F:carbohydrate derivative binding"/>
    <property type="evidence" value="ECO:0007669"/>
    <property type="project" value="InterPro"/>
</dbReference>
<keyword evidence="2" id="KW-0413">Isomerase</keyword>
<dbReference type="NCBIfam" id="NF002805">
    <property type="entry name" value="PRK02947.1"/>
    <property type="match status" value="1"/>
</dbReference>
<evidence type="ECO:0000313" key="2">
    <source>
        <dbReference type="EMBL" id="SCC09267.1"/>
    </source>
</evidence>
<dbReference type="SUPFAM" id="SSF53697">
    <property type="entry name" value="SIS domain"/>
    <property type="match status" value="1"/>
</dbReference>
<organism evidence="2 3">
    <name type="scientific">Kosakonia oryzendophytica</name>
    <dbReference type="NCBI Taxonomy" id="1005665"/>
    <lineage>
        <taxon>Bacteria</taxon>
        <taxon>Pseudomonadati</taxon>
        <taxon>Pseudomonadota</taxon>
        <taxon>Gammaproteobacteria</taxon>
        <taxon>Enterobacterales</taxon>
        <taxon>Enterobacteriaceae</taxon>
        <taxon>Kosakonia</taxon>
    </lineage>
</organism>
<dbReference type="AlphaFoldDB" id="A0A1C4BQZ3"/>
<feature type="domain" description="SIS" evidence="1">
    <location>
        <begin position="33"/>
        <end position="212"/>
    </location>
</feature>
<gene>
    <name evidence="2" type="ORF">GA0061071_105263</name>
</gene>
<dbReference type="Gene3D" id="3.40.50.10490">
    <property type="entry name" value="Glucose-6-phosphate isomerase like protein, domain 1"/>
    <property type="match status" value="1"/>
</dbReference>
<dbReference type="RefSeq" id="WP_061495866.1">
    <property type="nucleotide sequence ID" value="NZ_CP115659.1"/>
</dbReference>
<keyword evidence="3" id="KW-1185">Reference proteome</keyword>
<dbReference type="InterPro" id="IPR050099">
    <property type="entry name" value="SIS_GmhA/DiaA_subfam"/>
</dbReference>
<evidence type="ECO:0000313" key="3">
    <source>
        <dbReference type="Proteomes" id="UP000198975"/>
    </source>
</evidence>
<dbReference type="GO" id="GO:0016853">
    <property type="term" value="F:isomerase activity"/>
    <property type="evidence" value="ECO:0007669"/>
    <property type="project" value="UniProtKB-KW"/>
</dbReference>
<dbReference type="InterPro" id="IPR035472">
    <property type="entry name" value="RpiR-like_SIS"/>
</dbReference>